<dbReference type="AlphaFoldDB" id="A0A1F8BL12"/>
<sequence length="161" mass="18645">MKSALTLLLGLFILVFAWFVVPVYLIRLNVIYNLPVFDNSLLRTLGFIFFLFGFSATLYTMHQHLLTGRVTPVIIESPKKLISKGFYGYSRNPMYAAVLLAFLGVFMIFGHILLLFYVLAAVVLFQLVIIYKEEPELKKKFGKEYSGYMKKVPRWFSIPLR</sequence>
<keyword evidence="4 5" id="KW-0472">Membrane</keyword>
<dbReference type="EMBL" id="MGHH01000008">
    <property type="protein sequence ID" value="OGM64650.1"/>
    <property type="molecule type" value="Genomic_DNA"/>
</dbReference>
<name>A0A1F8BL12_9BACT</name>
<dbReference type="PANTHER" id="PTHR12714:SF24">
    <property type="entry name" value="SLR1182 PROTEIN"/>
    <property type="match status" value="1"/>
</dbReference>
<organism evidence="6 7">
    <name type="scientific">Candidatus Woesebacteria bacterium RIFCSPLOWO2_01_FULL_39_25</name>
    <dbReference type="NCBI Taxonomy" id="1802521"/>
    <lineage>
        <taxon>Bacteria</taxon>
        <taxon>Candidatus Woeseibacteriota</taxon>
    </lineage>
</organism>
<gene>
    <name evidence="6" type="ORF">A2893_06510</name>
</gene>
<protein>
    <recommendedName>
        <fullName evidence="8">Steroid 5-alpha reductase C-terminal domain-containing protein</fullName>
    </recommendedName>
</protein>
<evidence type="ECO:0000256" key="3">
    <source>
        <dbReference type="ARBA" id="ARBA00022989"/>
    </source>
</evidence>
<dbReference type="Pfam" id="PF04191">
    <property type="entry name" value="PEMT"/>
    <property type="match status" value="1"/>
</dbReference>
<evidence type="ECO:0000313" key="6">
    <source>
        <dbReference type="EMBL" id="OGM64650.1"/>
    </source>
</evidence>
<evidence type="ECO:0000313" key="7">
    <source>
        <dbReference type="Proteomes" id="UP000176725"/>
    </source>
</evidence>
<evidence type="ECO:0008006" key="8">
    <source>
        <dbReference type="Google" id="ProtNLM"/>
    </source>
</evidence>
<evidence type="ECO:0000256" key="2">
    <source>
        <dbReference type="ARBA" id="ARBA00022692"/>
    </source>
</evidence>
<evidence type="ECO:0000256" key="4">
    <source>
        <dbReference type="ARBA" id="ARBA00023136"/>
    </source>
</evidence>
<proteinExistence type="predicted"/>
<keyword evidence="2 5" id="KW-0812">Transmembrane</keyword>
<evidence type="ECO:0000256" key="1">
    <source>
        <dbReference type="ARBA" id="ARBA00004127"/>
    </source>
</evidence>
<dbReference type="GO" id="GO:0012505">
    <property type="term" value="C:endomembrane system"/>
    <property type="evidence" value="ECO:0007669"/>
    <property type="project" value="UniProtKB-SubCell"/>
</dbReference>
<dbReference type="PANTHER" id="PTHR12714">
    <property type="entry name" value="PROTEIN-S ISOPRENYLCYSTEINE O-METHYLTRANSFERASE"/>
    <property type="match status" value="1"/>
</dbReference>
<feature type="transmembrane region" description="Helical" evidence="5">
    <location>
        <begin position="89"/>
        <end position="108"/>
    </location>
</feature>
<dbReference type="Gene3D" id="1.20.120.1630">
    <property type="match status" value="1"/>
</dbReference>
<keyword evidence="3 5" id="KW-1133">Transmembrane helix</keyword>
<comment type="subcellular location">
    <subcellularLocation>
        <location evidence="1">Endomembrane system</location>
        <topology evidence="1">Multi-pass membrane protein</topology>
    </subcellularLocation>
</comment>
<dbReference type="STRING" id="1802521.A2893_06510"/>
<reference evidence="6 7" key="1">
    <citation type="journal article" date="2016" name="Nat. Commun.">
        <title>Thousands of microbial genomes shed light on interconnected biogeochemical processes in an aquifer system.</title>
        <authorList>
            <person name="Anantharaman K."/>
            <person name="Brown C.T."/>
            <person name="Hug L.A."/>
            <person name="Sharon I."/>
            <person name="Castelle C.J."/>
            <person name="Probst A.J."/>
            <person name="Thomas B.C."/>
            <person name="Singh A."/>
            <person name="Wilkins M.J."/>
            <person name="Karaoz U."/>
            <person name="Brodie E.L."/>
            <person name="Williams K.H."/>
            <person name="Hubbard S.S."/>
            <person name="Banfield J.F."/>
        </authorList>
    </citation>
    <scope>NUCLEOTIDE SEQUENCE [LARGE SCALE GENOMIC DNA]</scope>
</reference>
<dbReference type="Proteomes" id="UP000176725">
    <property type="component" value="Unassembled WGS sequence"/>
</dbReference>
<dbReference type="GO" id="GO:0016740">
    <property type="term" value="F:transferase activity"/>
    <property type="evidence" value="ECO:0007669"/>
    <property type="project" value="UniProtKB-ARBA"/>
</dbReference>
<evidence type="ECO:0000256" key="5">
    <source>
        <dbReference type="SAM" id="Phobius"/>
    </source>
</evidence>
<comment type="caution">
    <text evidence="6">The sequence shown here is derived from an EMBL/GenBank/DDBJ whole genome shotgun (WGS) entry which is preliminary data.</text>
</comment>
<feature type="transmembrane region" description="Helical" evidence="5">
    <location>
        <begin position="41"/>
        <end position="59"/>
    </location>
</feature>
<accession>A0A1F8BL12</accession>
<dbReference type="InterPro" id="IPR007318">
    <property type="entry name" value="Phopholipid_MeTrfase"/>
</dbReference>